<sequence length="336" mass="37856">MPSNTSRRTLARQWELLRLLPNKAPGLTATELHTRLQDAGHDSSKRTIERDLLELSQLFPLQCNDKGMPYGWHWMPGCASELPGLSLGEALTLRLVEDSLHALIPNHMLKALEPRFRQAHQKLHSLSDEVPAARWIRKVASVHPDLSLLPPTVDEGILETIQEALLYEKQLSCVYYAAHKDQVHHFTLNPLALVQRGQVTYLLATVEPFEDVRQFALHRFSSAQVLDIVATEPAEFNLRSYLESGAMQFGTASQTRIVAWINDGLARLLRETPLSDDMTLTDEADGSVLVATVTDSWELRWWILSHAGSIQIREPKKLAAEITHRLSLALAMQGQY</sequence>
<dbReference type="Pfam" id="PF13280">
    <property type="entry name" value="WYL"/>
    <property type="match status" value="1"/>
</dbReference>
<reference evidence="3 4" key="1">
    <citation type="submission" date="2016-06" db="EMBL/GenBank/DDBJ databases">
        <authorList>
            <person name="Ramos C."/>
            <person name="Pintado A."/>
            <person name="Crespo-Gomez J.I."/>
        </authorList>
    </citation>
    <scope>NUCLEOTIDE SEQUENCE [LARGE SCALE GENOMIC DNA]</scope>
    <source>
        <strain evidence="3 4">AVO110</strain>
    </source>
</reference>
<gene>
    <name evidence="3" type="ORF">A9179_12560</name>
</gene>
<dbReference type="Proteomes" id="UP000744555">
    <property type="component" value="Unassembled WGS sequence"/>
</dbReference>
<dbReference type="PANTHER" id="PTHR34580:SF1">
    <property type="entry name" value="PROTEIN PAFC"/>
    <property type="match status" value="1"/>
</dbReference>
<evidence type="ECO:0000313" key="3">
    <source>
        <dbReference type="EMBL" id="MBC9251109.1"/>
    </source>
</evidence>
<evidence type="ECO:0000259" key="1">
    <source>
        <dbReference type="Pfam" id="PF13280"/>
    </source>
</evidence>
<proteinExistence type="predicted"/>
<dbReference type="RefSeq" id="WP_187806372.1">
    <property type="nucleotide sequence ID" value="NZ_JBHOFL010000007.1"/>
</dbReference>
<feature type="domain" description="WYL" evidence="1">
    <location>
        <begin position="157"/>
        <end position="225"/>
    </location>
</feature>
<organism evidence="3 4">
    <name type="scientific">Aquipseudomonas alcaligenes</name>
    <name type="common">Pseudomonas alcaligenes</name>
    <dbReference type="NCBI Taxonomy" id="43263"/>
    <lineage>
        <taxon>Bacteria</taxon>
        <taxon>Pseudomonadati</taxon>
        <taxon>Pseudomonadota</taxon>
        <taxon>Gammaproteobacteria</taxon>
        <taxon>Pseudomonadales</taxon>
        <taxon>Pseudomonadaceae</taxon>
        <taxon>Aquipseudomonas</taxon>
    </lineage>
</organism>
<dbReference type="PANTHER" id="PTHR34580">
    <property type="match status" value="1"/>
</dbReference>
<protein>
    <submittedName>
        <fullName evidence="3">WYL domain-containing protein</fullName>
    </submittedName>
</protein>
<feature type="domain" description="WCX" evidence="2">
    <location>
        <begin position="255"/>
        <end position="327"/>
    </location>
</feature>
<dbReference type="InterPro" id="IPR051534">
    <property type="entry name" value="CBASS_pafABC_assoc_protein"/>
</dbReference>
<dbReference type="Pfam" id="PF25583">
    <property type="entry name" value="WCX"/>
    <property type="match status" value="1"/>
</dbReference>
<evidence type="ECO:0000259" key="2">
    <source>
        <dbReference type="Pfam" id="PF25583"/>
    </source>
</evidence>
<dbReference type="InterPro" id="IPR026881">
    <property type="entry name" value="WYL_dom"/>
</dbReference>
<dbReference type="EMBL" id="LZEU01000001">
    <property type="protein sequence ID" value="MBC9251109.1"/>
    <property type="molecule type" value="Genomic_DNA"/>
</dbReference>
<name>A0ABR7S1V4_AQUAC</name>
<keyword evidence="4" id="KW-1185">Reference proteome</keyword>
<accession>A0ABR7S1V4</accession>
<dbReference type="PROSITE" id="PS52050">
    <property type="entry name" value="WYL"/>
    <property type="match status" value="1"/>
</dbReference>
<comment type="caution">
    <text evidence="3">The sequence shown here is derived from an EMBL/GenBank/DDBJ whole genome shotgun (WGS) entry which is preliminary data.</text>
</comment>
<evidence type="ECO:0000313" key="4">
    <source>
        <dbReference type="Proteomes" id="UP000744555"/>
    </source>
</evidence>
<dbReference type="InterPro" id="IPR057727">
    <property type="entry name" value="WCX_dom"/>
</dbReference>